<proteinExistence type="predicted"/>
<dbReference type="EMBL" id="CCYD01000610">
    <property type="protein sequence ID" value="CEG42271.1"/>
    <property type="molecule type" value="Genomic_DNA"/>
</dbReference>
<dbReference type="GeneID" id="59052621"/>
<evidence type="ECO:0000313" key="2">
    <source>
        <dbReference type="Proteomes" id="UP000054928"/>
    </source>
</evidence>
<protein>
    <submittedName>
        <fullName evidence="1">Uncharacterized protein</fullName>
    </submittedName>
</protein>
<dbReference type="AlphaFoldDB" id="A0A0P1AMT3"/>
<accession>A0A0P1AMT3</accession>
<organism evidence="1 2">
    <name type="scientific">Plasmopara halstedii</name>
    <name type="common">Downy mildew of sunflower</name>
    <dbReference type="NCBI Taxonomy" id="4781"/>
    <lineage>
        <taxon>Eukaryota</taxon>
        <taxon>Sar</taxon>
        <taxon>Stramenopiles</taxon>
        <taxon>Oomycota</taxon>
        <taxon>Peronosporomycetes</taxon>
        <taxon>Peronosporales</taxon>
        <taxon>Peronosporaceae</taxon>
        <taxon>Plasmopara</taxon>
    </lineage>
</organism>
<name>A0A0P1AMT3_PLAHL</name>
<dbReference type="Proteomes" id="UP000054928">
    <property type="component" value="Unassembled WGS sequence"/>
</dbReference>
<sequence>MMPPNLRLPAYLRSFRSTTILQFYASTTAAMLEEPVLHSNLNTYCMTIVALSYSILKRFTRWQQVTL</sequence>
<evidence type="ECO:0000313" key="1">
    <source>
        <dbReference type="EMBL" id="CEG42271.1"/>
    </source>
</evidence>
<keyword evidence="2" id="KW-1185">Reference proteome</keyword>
<dbReference type="RefSeq" id="XP_036263211.1">
    <property type="nucleotide sequence ID" value="XM_036407517.1"/>
</dbReference>
<reference evidence="2" key="1">
    <citation type="submission" date="2014-09" db="EMBL/GenBank/DDBJ databases">
        <authorList>
            <person name="Sharma Rahul"/>
            <person name="Thines Marco"/>
        </authorList>
    </citation>
    <scope>NUCLEOTIDE SEQUENCE [LARGE SCALE GENOMIC DNA]</scope>
</reference>